<evidence type="ECO:0000256" key="2">
    <source>
        <dbReference type="ARBA" id="ARBA00023125"/>
    </source>
</evidence>
<dbReference type="PRINTS" id="PR00598">
    <property type="entry name" value="HTHMARR"/>
</dbReference>
<evidence type="ECO:0000313" key="5">
    <source>
        <dbReference type="EMBL" id="KKI63348.1"/>
    </source>
</evidence>
<dbReference type="PANTHER" id="PTHR42756:SF1">
    <property type="entry name" value="TRANSCRIPTIONAL REPRESSOR OF EMRAB OPERON"/>
    <property type="match status" value="1"/>
</dbReference>
<organism evidence="5 6">
    <name type="scientific">Staphylococcus cohnii subsp. cohnii</name>
    <dbReference type="NCBI Taxonomy" id="74704"/>
    <lineage>
        <taxon>Bacteria</taxon>
        <taxon>Bacillati</taxon>
        <taxon>Bacillota</taxon>
        <taxon>Bacilli</taxon>
        <taxon>Bacillales</taxon>
        <taxon>Staphylococcaceae</taxon>
        <taxon>Staphylococcus</taxon>
        <taxon>Staphylococcus cohnii species complex</taxon>
    </lineage>
</organism>
<dbReference type="EMBL" id="LAKJ01000016">
    <property type="protein sequence ID" value="KKI63348.1"/>
    <property type="molecule type" value="Genomic_DNA"/>
</dbReference>
<keyword evidence="1" id="KW-0805">Transcription regulation</keyword>
<dbReference type="GO" id="GO:0003677">
    <property type="term" value="F:DNA binding"/>
    <property type="evidence" value="ECO:0007669"/>
    <property type="project" value="UniProtKB-KW"/>
</dbReference>
<feature type="domain" description="HTH marR-type" evidence="4">
    <location>
        <begin position="1"/>
        <end position="134"/>
    </location>
</feature>
<evidence type="ECO:0000313" key="6">
    <source>
        <dbReference type="Proteomes" id="UP000034455"/>
    </source>
</evidence>
<dbReference type="InterPro" id="IPR000835">
    <property type="entry name" value="HTH_MarR-typ"/>
</dbReference>
<dbReference type="PANTHER" id="PTHR42756">
    <property type="entry name" value="TRANSCRIPTIONAL REGULATOR, MARR"/>
    <property type="match status" value="1"/>
</dbReference>
<evidence type="ECO:0000256" key="3">
    <source>
        <dbReference type="ARBA" id="ARBA00023163"/>
    </source>
</evidence>
<name>A0A0M2P0B5_STACC</name>
<evidence type="ECO:0000256" key="1">
    <source>
        <dbReference type="ARBA" id="ARBA00023015"/>
    </source>
</evidence>
<dbReference type="RefSeq" id="WP_019469107.1">
    <property type="nucleotide sequence ID" value="NZ_BKAS01000026.1"/>
</dbReference>
<gene>
    <name evidence="5" type="ORF">UF66_0897</name>
</gene>
<dbReference type="GO" id="GO:0003700">
    <property type="term" value="F:DNA-binding transcription factor activity"/>
    <property type="evidence" value="ECO:0007669"/>
    <property type="project" value="InterPro"/>
</dbReference>
<dbReference type="Pfam" id="PF01047">
    <property type="entry name" value="MarR"/>
    <property type="match status" value="1"/>
</dbReference>
<dbReference type="SMART" id="SM00347">
    <property type="entry name" value="HTH_MARR"/>
    <property type="match status" value="1"/>
</dbReference>
<dbReference type="PROSITE" id="PS50995">
    <property type="entry name" value="HTH_MARR_2"/>
    <property type="match status" value="1"/>
</dbReference>
<accession>A0A0M2P0B5</accession>
<protein>
    <submittedName>
        <fullName evidence="5">Putative ATL autolysin transcription regulator</fullName>
    </submittedName>
</protein>
<proteinExistence type="predicted"/>
<sequence>MYKQLEQLITLTSNDLNLVSRRFGQRTDLTSEQLEMLRILYHYNVLSQYDLTMKINKEQSIVSRWIKKLCHMGYITSKQSNKDLRCKDLMITEKTKALVQQINEVRVALIEARCQSLTSNDIENLNYLLNKLNNHHNYIK</sequence>
<dbReference type="AlphaFoldDB" id="A0A0M2P0B5"/>
<comment type="caution">
    <text evidence="5">The sequence shown here is derived from an EMBL/GenBank/DDBJ whole genome shotgun (WGS) entry which is preliminary data.</text>
</comment>
<dbReference type="InterPro" id="IPR036390">
    <property type="entry name" value="WH_DNA-bd_sf"/>
</dbReference>
<dbReference type="InterPro" id="IPR036388">
    <property type="entry name" value="WH-like_DNA-bd_sf"/>
</dbReference>
<reference evidence="5 6" key="1">
    <citation type="submission" date="2015-03" db="EMBL/GenBank/DDBJ databases">
        <title>Genome Assembly of Staphylococcus cohnii subsp. cohnii strain G22B2.</title>
        <authorList>
            <person name="Nair G."/>
            <person name="Kaur G."/>
            <person name="Khatri I."/>
            <person name="Singh N.K."/>
            <person name="Sathyabama S."/>
            <person name="Maurya S.K."/>
            <person name="Subramanian S."/>
            <person name="Agrewala J.N."/>
            <person name="Mayilraj S."/>
        </authorList>
    </citation>
    <scope>NUCLEOTIDE SEQUENCE [LARGE SCALE GENOMIC DNA]</scope>
    <source>
        <strain evidence="5 6">G22B2</strain>
    </source>
</reference>
<dbReference type="Proteomes" id="UP000034455">
    <property type="component" value="Unassembled WGS sequence"/>
</dbReference>
<dbReference type="GeneID" id="58097935"/>
<dbReference type="Gene3D" id="1.10.10.10">
    <property type="entry name" value="Winged helix-like DNA-binding domain superfamily/Winged helix DNA-binding domain"/>
    <property type="match status" value="1"/>
</dbReference>
<keyword evidence="2" id="KW-0238">DNA-binding</keyword>
<dbReference type="PATRIC" id="fig|74704.6.peg.919"/>
<dbReference type="SUPFAM" id="SSF46785">
    <property type="entry name" value="Winged helix' DNA-binding domain"/>
    <property type="match status" value="1"/>
</dbReference>
<keyword evidence="3" id="KW-0804">Transcription</keyword>
<evidence type="ECO:0000259" key="4">
    <source>
        <dbReference type="PROSITE" id="PS50995"/>
    </source>
</evidence>